<proteinExistence type="predicted"/>
<accession>A0ABW0PA06</accession>
<evidence type="ECO:0000313" key="3">
    <source>
        <dbReference type="EMBL" id="MFC5509480.1"/>
    </source>
</evidence>
<evidence type="ECO:0000313" key="4">
    <source>
        <dbReference type="Proteomes" id="UP001596060"/>
    </source>
</evidence>
<feature type="region of interest" description="Disordered" evidence="1">
    <location>
        <begin position="41"/>
        <end position="60"/>
    </location>
</feature>
<gene>
    <name evidence="3" type="ORF">ACFPN9_30165</name>
</gene>
<evidence type="ECO:0000256" key="1">
    <source>
        <dbReference type="SAM" id="MobiDB-lite"/>
    </source>
</evidence>
<dbReference type="SUPFAM" id="SSF52266">
    <property type="entry name" value="SGNH hydrolase"/>
    <property type="match status" value="1"/>
</dbReference>
<keyword evidence="2" id="KW-0732">Signal</keyword>
<dbReference type="Pfam" id="PF25182">
    <property type="entry name" value="NonGDSL"/>
    <property type="match status" value="1"/>
</dbReference>
<keyword evidence="4" id="KW-1185">Reference proteome</keyword>
<dbReference type="InterPro" id="IPR036514">
    <property type="entry name" value="SGNH_hydro_sf"/>
</dbReference>
<feature type="signal peptide" evidence="2">
    <location>
        <begin position="1"/>
        <end position="36"/>
    </location>
</feature>
<dbReference type="Proteomes" id="UP001596060">
    <property type="component" value="Unassembled WGS sequence"/>
</dbReference>
<dbReference type="PANTHER" id="PTHR30383">
    <property type="entry name" value="THIOESTERASE 1/PROTEASE 1/LYSOPHOSPHOLIPASE L1"/>
    <property type="match status" value="1"/>
</dbReference>
<dbReference type="InterPro" id="IPR057572">
    <property type="entry name" value="NonGDSL"/>
</dbReference>
<feature type="chain" id="PRO_5046596158" evidence="2">
    <location>
        <begin position="37"/>
        <end position="274"/>
    </location>
</feature>
<dbReference type="GO" id="GO:0016787">
    <property type="term" value="F:hydrolase activity"/>
    <property type="evidence" value="ECO:0007669"/>
    <property type="project" value="UniProtKB-KW"/>
</dbReference>
<protein>
    <submittedName>
        <fullName evidence="3">SGNH/GDSL hydrolase family protein</fullName>
    </submittedName>
</protein>
<keyword evidence="3" id="KW-0378">Hydrolase</keyword>
<sequence>MVSVAHDRRRPFRRAVATGFAAVALIAAAALAPALASPVVPPPAGDQRCRDGATGTPFRPALPKAVQTLRETGKLTIVAIGSSTTAGAGASSSDKSYPTVLEEELRRRLPQAEIRVVNRGVGGQSAYEMLMRMEPDVIEQAPSLVIWQTVANDVVNHIGEEKLAKILKKGIRKVQSAGIDLVMMDLPWMPREGRYPHYDDYRAVLKRTADEHAVAVFPRYRMMRDWASSRRFTPEELIGMNGTELVESAYRCLAIRIADGVEAAVTGAVPKATN</sequence>
<organism evidence="3 4">
    <name type="scientific">Bosea massiliensis</name>
    <dbReference type="NCBI Taxonomy" id="151419"/>
    <lineage>
        <taxon>Bacteria</taxon>
        <taxon>Pseudomonadati</taxon>
        <taxon>Pseudomonadota</taxon>
        <taxon>Alphaproteobacteria</taxon>
        <taxon>Hyphomicrobiales</taxon>
        <taxon>Boseaceae</taxon>
        <taxon>Bosea</taxon>
    </lineage>
</organism>
<dbReference type="RefSeq" id="WP_066724206.1">
    <property type="nucleotide sequence ID" value="NZ_JBHSLU010000167.1"/>
</dbReference>
<name>A0ABW0PA06_9HYPH</name>
<dbReference type="InterPro" id="IPR051532">
    <property type="entry name" value="Ester_Hydrolysis_Enzymes"/>
</dbReference>
<dbReference type="PANTHER" id="PTHR30383:SF5">
    <property type="entry name" value="SGNH HYDROLASE-TYPE ESTERASE DOMAIN-CONTAINING PROTEIN"/>
    <property type="match status" value="1"/>
</dbReference>
<reference evidence="4" key="1">
    <citation type="journal article" date="2019" name="Int. J. Syst. Evol. Microbiol.">
        <title>The Global Catalogue of Microorganisms (GCM) 10K type strain sequencing project: providing services to taxonomists for standard genome sequencing and annotation.</title>
        <authorList>
            <consortium name="The Broad Institute Genomics Platform"/>
            <consortium name="The Broad Institute Genome Sequencing Center for Infectious Disease"/>
            <person name="Wu L."/>
            <person name="Ma J."/>
        </authorList>
    </citation>
    <scope>NUCLEOTIDE SEQUENCE [LARGE SCALE GENOMIC DNA]</scope>
    <source>
        <strain evidence="4">CCUG 43117</strain>
    </source>
</reference>
<dbReference type="EMBL" id="JBHSLU010000167">
    <property type="protein sequence ID" value="MFC5509480.1"/>
    <property type="molecule type" value="Genomic_DNA"/>
</dbReference>
<dbReference type="Gene3D" id="3.40.50.1110">
    <property type="entry name" value="SGNH hydrolase"/>
    <property type="match status" value="1"/>
</dbReference>
<comment type="caution">
    <text evidence="3">The sequence shown here is derived from an EMBL/GenBank/DDBJ whole genome shotgun (WGS) entry which is preliminary data.</text>
</comment>
<evidence type="ECO:0000256" key="2">
    <source>
        <dbReference type="SAM" id="SignalP"/>
    </source>
</evidence>